<proteinExistence type="predicted"/>
<keyword evidence="2" id="KW-1185">Reference proteome</keyword>
<comment type="caution">
    <text evidence="1">The sequence shown here is derived from an EMBL/GenBank/DDBJ whole genome shotgun (WGS) entry which is preliminary data.</text>
</comment>
<accession>A0A196SCA8</accession>
<dbReference type="EMBL" id="LXWW01000329">
    <property type="protein sequence ID" value="OAO13757.1"/>
    <property type="molecule type" value="Genomic_DNA"/>
</dbReference>
<protein>
    <submittedName>
        <fullName evidence="1">Uncharacterized protein</fullName>
    </submittedName>
</protein>
<sequence length="548" mass="61231">MSGIADMWSRIMGKGAQEISLPLDDVYRKSDRRRVVIDGTQVSTIIAALVETGGIPTISTSLFVNGTAIPCNSSIETINSLNVHHKSYSFILDLLYILRFKVHITIEFSTDTSALEDDIPVHSHPELSIPQCILFLLPNYWNLCVLPASAIKACRPNVVRNHYITLQQLNGLNPGLDLSSVLRATDPEHLLVAERALFHAIKSLVRVPVFTPDKIGLLYDAHRRFSPTVENLRYILKAIPAPLYPSLVLVFRFYERVFHLTHAFPSNEVLPLLCATPDPLFFSTLALTLPSLLFDHRQLWLASVLIHRLAARRWHVALNRAASLLVLLQELTTTKAVDAFLQANGSLSDSDVLSAALLLLEPGRDGLFDEWVLQVARYVWCETANYKELVQLHTLVNLLTTEQRCCLFWVTQLLALQADAAALTRVFASKLGGSYNGECIASILWCLVKNCAFAFFPSIPRLTQAVAAQSAVGLLPDDQTLFSFPAFSMRARFADLHEQARAEQTATTDLASLMEFYACPETFSEPRISIHENAEWSAAWMRVVQAHR</sequence>
<evidence type="ECO:0000313" key="1">
    <source>
        <dbReference type="EMBL" id="OAO13757.1"/>
    </source>
</evidence>
<dbReference type="AlphaFoldDB" id="A0A196SCA8"/>
<dbReference type="Proteomes" id="UP000078348">
    <property type="component" value="Unassembled WGS sequence"/>
</dbReference>
<gene>
    <name evidence="1" type="ORF">AV274_4565</name>
</gene>
<name>A0A196SCA8_BLAHN</name>
<evidence type="ECO:0000313" key="2">
    <source>
        <dbReference type="Proteomes" id="UP000078348"/>
    </source>
</evidence>
<organism evidence="1 2">
    <name type="scientific">Blastocystis sp. subtype 1 (strain ATCC 50177 / NandII)</name>
    <dbReference type="NCBI Taxonomy" id="478820"/>
    <lineage>
        <taxon>Eukaryota</taxon>
        <taxon>Sar</taxon>
        <taxon>Stramenopiles</taxon>
        <taxon>Bigyra</taxon>
        <taxon>Opalozoa</taxon>
        <taxon>Opalinata</taxon>
        <taxon>Blastocystidae</taxon>
        <taxon>Blastocystis</taxon>
    </lineage>
</organism>
<reference evidence="1 2" key="1">
    <citation type="submission" date="2016-05" db="EMBL/GenBank/DDBJ databases">
        <title>Nuclear genome of Blastocystis sp. subtype 1 NandII.</title>
        <authorList>
            <person name="Gentekaki E."/>
            <person name="Curtis B."/>
            <person name="Stairs C."/>
            <person name="Eme L."/>
            <person name="Herman E."/>
            <person name="Klimes V."/>
            <person name="Arias M.C."/>
            <person name="Elias M."/>
            <person name="Hilliou F."/>
            <person name="Klute M."/>
            <person name="Malik S.-B."/>
            <person name="Pightling A."/>
            <person name="Rachubinski R."/>
            <person name="Salas D."/>
            <person name="Schlacht A."/>
            <person name="Suga H."/>
            <person name="Archibald J."/>
            <person name="Ball S.G."/>
            <person name="Clark G."/>
            <person name="Dacks J."/>
            <person name="Van Der Giezen M."/>
            <person name="Tsaousis A."/>
            <person name="Roger A."/>
        </authorList>
    </citation>
    <scope>NUCLEOTIDE SEQUENCE [LARGE SCALE GENOMIC DNA]</scope>
    <source>
        <strain evidence="2">ATCC 50177 / NandII</strain>
    </source>
</reference>